<name>A0AAW1H1H4_SAPOF</name>
<keyword evidence="3" id="KW-1185">Reference proteome</keyword>
<gene>
    <name evidence="2" type="ORF">RND81_13G168600</name>
</gene>
<feature type="region of interest" description="Disordered" evidence="1">
    <location>
        <begin position="1"/>
        <end position="32"/>
    </location>
</feature>
<dbReference type="EMBL" id="JBDFQZ010000013">
    <property type="protein sequence ID" value="KAK9669991.1"/>
    <property type="molecule type" value="Genomic_DNA"/>
</dbReference>
<feature type="compositionally biased region" description="Basic residues" evidence="1">
    <location>
        <begin position="1"/>
        <end position="17"/>
    </location>
</feature>
<feature type="compositionally biased region" description="Pro residues" evidence="1">
    <location>
        <begin position="20"/>
        <end position="32"/>
    </location>
</feature>
<dbReference type="Proteomes" id="UP001443914">
    <property type="component" value="Unassembled WGS sequence"/>
</dbReference>
<sequence length="399" mass="45777">MVRRHMKRKNRERKTSKPHGLPPPPPLPPLPPRPEEWGDGFAICVQFSRMIDKTASFLRFKIPYSIFDYFQSIVSSDRMRGVVSYVRHHHHLNSDCFEKERFFEFSLDPQFNGPFTSDLSVFCSTSVIGSVVYGLDGGSPCDGNCHCFRYADFGEMAPRWNISKQLLCHRLSPKVVTVNNDLYVFEERGVFAVNDEYCPSSSHPFGFLFKPTQQCSMELPYCAFHTDGVDHLVVAPVCQNLLILDKQMQVRFIYDTEKSTWNPLDCDGILDHIAYIYREPVSVPEHNTIYWIDTLGDIKAFDWVNLTLFEGPIVGFGEECVIRGMGKYHKLLLHLEHELFCLLWSDPSATLHISIVRICLDRAPDTSTYSPRHLSASVIGCFCYHLDSPINLKATHLLR</sequence>
<accession>A0AAW1H1H4</accession>
<organism evidence="2 3">
    <name type="scientific">Saponaria officinalis</name>
    <name type="common">Common soapwort</name>
    <name type="synonym">Lychnis saponaria</name>
    <dbReference type="NCBI Taxonomy" id="3572"/>
    <lineage>
        <taxon>Eukaryota</taxon>
        <taxon>Viridiplantae</taxon>
        <taxon>Streptophyta</taxon>
        <taxon>Embryophyta</taxon>
        <taxon>Tracheophyta</taxon>
        <taxon>Spermatophyta</taxon>
        <taxon>Magnoliopsida</taxon>
        <taxon>eudicotyledons</taxon>
        <taxon>Gunneridae</taxon>
        <taxon>Pentapetalae</taxon>
        <taxon>Caryophyllales</taxon>
        <taxon>Caryophyllaceae</taxon>
        <taxon>Caryophylleae</taxon>
        <taxon>Saponaria</taxon>
    </lineage>
</organism>
<evidence type="ECO:0008006" key="4">
    <source>
        <dbReference type="Google" id="ProtNLM"/>
    </source>
</evidence>
<reference evidence="2 3" key="1">
    <citation type="submission" date="2024-03" db="EMBL/GenBank/DDBJ databases">
        <title>WGS assembly of Saponaria officinalis var. Norfolk2.</title>
        <authorList>
            <person name="Jenkins J."/>
            <person name="Shu S."/>
            <person name="Grimwood J."/>
            <person name="Barry K."/>
            <person name="Goodstein D."/>
            <person name="Schmutz J."/>
            <person name="Leebens-Mack J."/>
            <person name="Osbourn A."/>
        </authorList>
    </citation>
    <scope>NUCLEOTIDE SEQUENCE [LARGE SCALE GENOMIC DNA]</scope>
    <source>
        <strain evidence="3">cv. Norfolk2</strain>
        <strain evidence="2">JIC</strain>
        <tissue evidence="2">Leaf</tissue>
    </source>
</reference>
<evidence type="ECO:0000256" key="1">
    <source>
        <dbReference type="SAM" id="MobiDB-lite"/>
    </source>
</evidence>
<comment type="caution">
    <text evidence="2">The sequence shown here is derived from an EMBL/GenBank/DDBJ whole genome shotgun (WGS) entry which is preliminary data.</text>
</comment>
<protein>
    <recommendedName>
        <fullName evidence="4">F-box protein</fullName>
    </recommendedName>
</protein>
<proteinExistence type="predicted"/>
<evidence type="ECO:0000313" key="2">
    <source>
        <dbReference type="EMBL" id="KAK9669990.1"/>
    </source>
</evidence>
<evidence type="ECO:0000313" key="3">
    <source>
        <dbReference type="Proteomes" id="UP001443914"/>
    </source>
</evidence>
<dbReference type="EMBL" id="JBDFQZ010000013">
    <property type="protein sequence ID" value="KAK9669990.1"/>
    <property type="molecule type" value="Genomic_DNA"/>
</dbReference>
<dbReference type="AlphaFoldDB" id="A0AAW1H1H4"/>